<dbReference type="AlphaFoldDB" id="A0A502FVY6"/>
<dbReference type="EMBL" id="RCZP01000015">
    <property type="protein sequence ID" value="TPG53634.1"/>
    <property type="molecule type" value="Genomic_DNA"/>
</dbReference>
<evidence type="ECO:0000313" key="2">
    <source>
        <dbReference type="EMBL" id="TPG53634.1"/>
    </source>
</evidence>
<keyword evidence="1" id="KW-0472">Membrane</keyword>
<evidence type="ECO:0000313" key="3">
    <source>
        <dbReference type="Proteomes" id="UP000317078"/>
    </source>
</evidence>
<keyword evidence="1" id="KW-1133">Transmembrane helix</keyword>
<name>A0A502FVY6_9PROT</name>
<dbReference type="Proteomes" id="UP000317078">
    <property type="component" value="Unassembled WGS sequence"/>
</dbReference>
<gene>
    <name evidence="2" type="ORF">EAH89_15610</name>
</gene>
<protein>
    <submittedName>
        <fullName evidence="2">Uncharacterized protein</fullName>
    </submittedName>
</protein>
<keyword evidence="3" id="KW-1185">Reference proteome</keyword>
<reference evidence="2 3" key="1">
    <citation type="journal article" date="2019" name="Environ. Microbiol.">
        <title>Species interactions and distinct microbial communities in high Arctic permafrost affected cryosols are associated with the CH4 and CO2 gas fluxes.</title>
        <authorList>
            <person name="Altshuler I."/>
            <person name="Hamel J."/>
            <person name="Turney S."/>
            <person name="Magnuson E."/>
            <person name="Levesque R."/>
            <person name="Greer C."/>
            <person name="Whyte L.G."/>
        </authorList>
    </citation>
    <scope>NUCLEOTIDE SEQUENCE [LARGE SCALE GENOMIC DNA]</scope>
    <source>
        <strain evidence="2 3">S9.3B</strain>
    </source>
</reference>
<accession>A0A502FVY6</accession>
<feature type="transmembrane region" description="Helical" evidence="1">
    <location>
        <begin position="7"/>
        <end position="28"/>
    </location>
</feature>
<proteinExistence type="predicted"/>
<organism evidence="2 3">
    <name type="scientific">Muricoccus nepalensis</name>
    <dbReference type="NCBI Taxonomy" id="1854500"/>
    <lineage>
        <taxon>Bacteria</taxon>
        <taxon>Pseudomonadati</taxon>
        <taxon>Pseudomonadota</taxon>
        <taxon>Alphaproteobacteria</taxon>
        <taxon>Acetobacterales</taxon>
        <taxon>Roseomonadaceae</taxon>
        <taxon>Muricoccus</taxon>
    </lineage>
</organism>
<comment type="caution">
    <text evidence="2">The sequence shown here is derived from an EMBL/GenBank/DDBJ whole genome shotgun (WGS) entry which is preliminary data.</text>
</comment>
<sequence>MTWPRAFLILLWGAGIGAAVLLALYLWVYEAFQPGTPLSRLQRRIEMARITTILDRPQVISGFPLPAGTEVVWDDPSHRRPEAATLRAPTQILGVRASGRLRVVEGGWIVGLADAQEVDGWLCAKGEVELTNAGRLRNCELSGAPTWRGWSLPPRTSVQPRPELRQVWLQLDFAFPLDKPLESPVVGRMPWIIAFNEDGSPLESTYDHAAPYSVAGQEFSGDVRWDYDPATYGMGRDRPPVAVSGFVHEDRTRRHVVLPWPGSAIPAREGRP</sequence>
<keyword evidence="1" id="KW-0812">Transmembrane</keyword>
<evidence type="ECO:0000256" key="1">
    <source>
        <dbReference type="SAM" id="Phobius"/>
    </source>
</evidence>